<evidence type="ECO:0000313" key="3">
    <source>
        <dbReference type="Proteomes" id="UP001500542"/>
    </source>
</evidence>
<dbReference type="Pfam" id="PF00300">
    <property type="entry name" value="His_Phos_1"/>
    <property type="match status" value="1"/>
</dbReference>
<proteinExistence type="predicted"/>
<keyword evidence="3" id="KW-1185">Reference proteome</keyword>
<dbReference type="RefSeq" id="WP_343982015.1">
    <property type="nucleotide sequence ID" value="NZ_BAAAHK010000021.1"/>
</dbReference>
<evidence type="ECO:0000313" key="2">
    <source>
        <dbReference type="EMBL" id="GAA0960330.1"/>
    </source>
</evidence>
<evidence type="ECO:0000256" key="1">
    <source>
        <dbReference type="SAM" id="MobiDB-lite"/>
    </source>
</evidence>
<sequence length="206" mass="21292">MTSLTLVAHALTPALRGLVLGGDAAPDPAGVEAARELKIVADEIYCGPETAALATASALGLSPVVVPALRDREYGDWTGRELEELLEASPGAVATWLERPHTAPPGGETENDVITRVADWLGDLTRSAGAGGFGGSDADGSGVVDNGDRGQADRRTVAAVVHPAVVRAAVLYVLDAPAESLRHVDVRPLSVLHLSAHAGNWSLAFR</sequence>
<gene>
    <name evidence="2" type="ORF">GCM10009554_75270</name>
</gene>
<feature type="region of interest" description="Disordered" evidence="1">
    <location>
        <begin position="131"/>
        <end position="150"/>
    </location>
</feature>
<dbReference type="EMBL" id="BAAAHK010000021">
    <property type="protein sequence ID" value="GAA0960330.1"/>
    <property type="molecule type" value="Genomic_DNA"/>
</dbReference>
<comment type="caution">
    <text evidence="2">The sequence shown here is derived from an EMBL/GenBank/DDBJ whole genome shotgun (WGS) entry which is preliminary data.</text>
</comment>
<dbReference type="SUPFAM" id="SSF53254">
    <property type="entry name" value="Phosphoglycerate mutase-like"/>
    <property type="match status" value="1"/>
</dbReference>
<name>A0ABP4C8E8_9ACTN</name>
<dbReference type="InterPro" id="IPR029033">
    <property type="entry name" value="His_PPase_superfam"/>
</dbReference>
<organism evidence="2 3">
    <name type="scientific">Kribbella koreensis</name>
    <dbReference type="NCBI Taxonomy" id="57909"/>
    <lineage>
        <taxon>Bacteria</taxon>
        <taxon>Bacillati</taxon>
        <taxon>Actinomycetota</taxon>
        <taxon>Actinomycetes</taxon>
        <taxon>Propionibacteriales</taxon>
        <taxon>Kribbellaceae</taxon>
        <taxon>Kribbella</taxon>
    </lineage>
</organism>
<accession>A0ABP4C8E8</accession>
<dbReference type="InterPro" id="IPR013078">
    <property type="entry name" value="His_Pase_superF_clade-1"/>
</dbReference>
<dbReference type="Proteomes" id="UP001500542">
    <property type="component" value="Unassembled WGS sequence"/>
</dbReference>
<dbReference type="Gene3D" id="3.40.50.1240">
    <property type="entry name" value="Phosphoglycerate mutase-like"/>
    <property type="match status" value="1"/>
</dbReference>
<reference evidence="3" key="1">
    <citation type="journal article" date="2019" name="Int. J. Syst. Evol. Microbiol.">
        <title>The Global Catalogue of Microorganisms (GCM) 10K type strain sequencing project: providing services to taxonomists for standard genome sequencing and annotation.</title>
        <authorList>
            <consortium name="The Broad Institute Genomics Platform"/>
            <consortium name="The Broad Institute Genome Sequencing Center for Infectious Disease"/>
            <person name="Wu L."/>
            <person name="Ma J."/>
        </authorList>
    </citation>
    <scope>NUCLEOTIDE SEQUENCE [LARGE SCALE GENOMIC DNA]</scope>
    <source>
        <strain evidence="3">JCM 10977</strain>
    </source>
</reference>
<protein>
    <submittedName>
        <fullName evidence="2">Histidine phosphatase family protein</fullName>
    </submittedName>
</protein>